<dbReference type="PRINTS" id="PR00364">
    <property type="entry name" value="DISEASERSIST"/>
</dbReference>
<reference evidence="1" key="1">
    <citation type="submission" date="2022-10" db="EMBL/GenBank/DDBJ databases">
        <title>The complete genomes of actinobacterial strains from the NBC collection.</title>
        <authorList>
            <person name="Joergensen T.S."/>
            <person name="Alvarez Arevalo M."/>
            <person name="Sterndorff E.B."/>
            <person name="Faurdal D."/>
            <person name="Vuksanovic O."/>
            <person name="Mourched A.-S."/>
            <person name="Charusanti P."/>
            <person name="Shaw S."/>
            <person name="Blin K."/>
            <person name="Weber T."/>
        </authorList>
    </citation>
    <scope>NUCLEOTIDE SEQUENCE</scope>
    <source>
        <strain evidence="1">NBC_00222</strain>
    </source>
</reference>
<accession>A0ABZ1UCR2</accession>
<dbReference type="Gene3D" id="3.40.50.300">
    <property type="entry name" value="P-loop containing nucleotide triphosphate hydrolases"/>
    <property type="match status" value="1"/>
</dbReference>
<dbReference type="SUPFAM" id="SSF52540">
    <property type="entry name" value="P-loop containing nucleoside triphosphate hydrolases"/>
    <property type="match status" value="1"/>
</dbReference>
<evidence type="ECO:0000313" key="1">
    <source>
        <dbReference type="EMBL" id="WUQ88851.1"/>
    </source>
</evidence>
<name>A0ABZ1UCR2_9ACTN</name>
<sequence length="712" mass="75357">MVTAFLGAAGAGMANEAGKRAWETVGGLVARVVGREVPAPVGQAERESVAGLLVAEALRSPEQARALATVMSGRGAGGAVAHGVPRLLPASARFFTDRKGPLALLDREADRKPDGLPKVAVLHGPAGIGTSALAFHWGGREAGRFPDGTLYMDLRGGSASTAPTAATVLRHFLLRLGVPAEYVPPAVEDRVDLYRSLLSGRRLLVVLDHAQSAAQVDPLITAAPGVFTLIVARRPLTGLDAVAVSVGPLSDKDARRLLAELAGRSAMATARATLPSVLERCAGSPFALRAMAPYLATGPFGGGGPADPLPSADPLTPGSALPPVRAVAEEAYRRLGADAARIYRLGSLRPWSSLNAAVVAVTAEVPEDDAERALAELAELQLLESTGDGRYRYRPAVRAHAEEAAAREDGLAGCAAAVTRAVDWYLRFAVRADYAALKERWHLGPLYAELGPGPYEDEGAAVAALVAETGNLVEAVLAAEEFGRFDTVCQTVEALWAVQLKAGSHDALLPALRAGARTAGRHCPGTRTAGRMHIQLAFALMELRQDEEAERELLTAAEDEARAGHARGRATAVESLGLLRLRQWRFRPALECFEEADGLLDRIGPADDGAADVPRARALLHRHRGRALRGLGRFDEAEQRLAVAREFFRGSGERYNTARVLTDLAELHLDAADHAGALPLIDEAVALLSRENATVHLTYLAGLRAQCLPDRP</sequence>
<keyword evidence="2" id="KW-1185">Reference proteome</keyword>
<evidence type="ECO:0000313" key="2">
    <source>
        <dbReference type="Proteomes" id="UP001432222"/>
    </source>
</evidence>
<dbReference type="InterPro" id="IPR011990">
    <property type="entry name" value="TPR-like_helical_dom_sf"/>
</dbReference>
<organism evidence="1 2">
    <name type="scientific">Kitasatospora purpeofusca</name>
    <dbReference type="NCBI Taxonomy" id="67352"/>
    <lineage>
        <taxon>Bacteria</taxon>
        <taxon>Bacillati</taxon>
        <taxon>Actinomycetota</taxon>
        <taxon>Actinomycetes</taxon>
        <taxon>Kitasatosporales</taxon>
        <taxon>Streptomycetaceae</taxon>
        <taxon>Kitasatospora</taxon>
    </lineage>
</organism>
<gene>
    <name evidence="1" type="ORF">OHA16_19525</name>
</gene>
<proteinExistence type="predicted"/>
<dbReference type="SUPFAM" id="SSF48452">
    <property type="entry name" value="TPR-like"/>
    <property type="match status" value="1"/>
</dbReference>
<dbReference type="EMBL" id="CP108110">
    <property type="protein sequence ID" value="WUQ88851.1"/>
    <property type="molecule type" value="Genomic_DNA"/>
</dbReference>
<protein>
    <submittedName>
        <fullName evidence="1">Tetratricopeptide repeat protein</fullName>
    </submittedName>
</protein>
<dbReference type="InterPro" id="IPR027417">
    <property type="entry name" value="P-loop_NTPase"/>
</dbReference>
<dbReference type="Gene3D" id="1.25.40.10">
    <property type="entry name" value="Tetratricopeptide repeat domain"/>
    <property type="match status" value="1"/>
</dbReference>
<dbReference type="Proteomes" id="UP001432222">
    <property type="component" value="Chromosome"/>
</dbReference>